<feature type="region of interest" description="Disordered" evidence="1">
    <location>
        <begin position="103"/>
        <end position="161"/>
    </location>
</feature>
<organism evidence="2 3">
    <name type="scientific">Schistosoma margrebowiei</name>
    <dbReference type="NCBI Taxonomy" id="48269"/>
    <lineage>
        <taxon>Eukaryota</taxon>
        <taxon>Metazoa</taxon>
        <taxon>Spiralia</taxon>
        <taxon>Lophotrochozoa</taxon>
        <taxon>Platyhelminthes</taxon>
        <taxon>Trematoda</taxon>
        <taxon>Digenea</taxon>
        <taxon>Strigeidida</taxon>
        <taxon>Schistosomatoidea</taxon>
        <taxon>Schistosomatidae</taxon>
        <taxon>Schistosoma</taxon>
    </lineage>
</organism>
<accession>A0A183LPT6</accession>
<dbReference type="EMBL" id="UZAI01002071">
    <property type="protein sequence ID" value="VDO67958.1"/>
    <property type="molecule type" value="Genomic_DNA"/>
</dbReference>
<protein>
    <submittedName>
        <fullName evidence="2">Uncharacterized protein</fullName>
    </submittedName>
</protein>
<dbReference type="AlphaFoldDB" id="A0A183LPT6"/>
<sequence>MDNRDPTPHNNWWAKSGDTSQPLAKSSKEANCDEPITYLSKFGTQTLATALRRTSSPLQLEKTFKVDRHGRVEVISIDHPKTTHVDDSPLLDNLRLNVRPIKLTSGIPTPTSDPALGASETSFSRSLQQHVSSALSTDETSVSRPDQQNTPPLNLDEIQVS</sequence>
<feature type="compositionally biased region" description="Polar residues" evidence="1">
    <location>
        <begin position="119"/>
        <end position="152"/>
    </location>
</feature>
<feature type="region of interest" description="Disordered" evidence="1">
    <location>
        <begin position="1"/>
        <end position="29"/>
    </location>
</feature>
<proteinExistence type="predicted"/>
<evidence type="ECO:0000313" key="2">
    <source>
        <dbReference type="EMBL" id="VDO67958.1"/>
    </source>
</evidence>
<keyword evidence="3" id="KW-1185">Reference proteome</keyword>
<name>A0A183LPT6_9TREM</name>
<evidence type="ECO:0000313" key="3">
    <source>
        <dbReference type="Proteomes" id="UP000277204"/>
    </source>
</evidence>
<reference evidence="2 3" key="1">
    <citation type="submission" date="2018-11" db="EMBL/GenBank/DDBJ databases">
        <authorList>
            <consortium name="Pathogen Informatics"/>
        </authorList>
    </citation>
    <scope>NUCLEOTIDE SEQUENCE [LARGE SCALE GENOMIC DNA]</scope>
    <source>
        <strain evidence="2 3">Zambia</strain>
    </source>
</reference>
<evidence type="ECO:0000256" key="1">
    <source>
        <dbReference type="SAM" id="MobiDB-lite"/>
    </source>
</evidence>
<gene>
    <name evidence="2" type="ORF">SMRZ_LOCUS5811</name>
</gene>
<dbReference type="Proteomes" id="UP000277204">
    <property type="component" value="Unassembled WGS sequence"/>
</dbReference>